<name>A0A2H0VGF8_9BACT</name>
<sequence length="87" mass="9790">MKSKEQDNDFSPRLNSLLQRIKDNTQNSENGLGRPIKSIDMSQTGIGKEVVSLRQNLYSMGLSWKDAGASDEESRYLEDLFHGEVGQ</sequence>
<dbReference type="Proteomes" id="UP000230557">
    <property type="component" value="Unassembled WGS sequence"/>
</dbReference>
<protein>
    <submittedName>
        <fullName evidence="1">Uncharacterized protein</fullName>
    </submittedName>
</protein>
<accession>A0A2H0VGF8</accession>
<reference evidence="2" key="1">
    <citation type="submission" date="2017-09" db="EMBL/GenBank/DDBJ databases">
        <title>Depth-based differentiation of microbial function through sediment-hosted aquifers and enrichment of novel symbionts in the deep terrestrial subsurface.</title>
        <authorList>
            <person name="Probst A.J."/>
            <person name="Ladd B."/>
            <person name="Jarett J.K."/>
            <person name="Geller-Mcgrath D.E."/>
            <person name="Sieber C.M.K."/>
            <person name="Emerson J.B."/>
            <person name="Anantharaman K."/>
            <person name="Thomas B.C."/>
            <person name="Malmstrom R."/>
            <person name="Stieglmeier M."/>
            <person name="Klingl A."/>
            <person name="Woyke T."/>
            <person name="Ryan C.M."/>
            <person name="Banfield J.F."/>
        </authorList>
    </citation>
    <scope>NUCLEOTIDE SEQUENCE [LARGE SCALE GENOMIC DNA]</scope>
</reference>
<dbReference type="AlphaFoldDB" id="A0A2H0VGF8"/>
<dbReference type="EMBL" id="PFAJ01000022">
    <property type="protein sequence ID" value="PIR97390.1"/>
    <property type="molecule type" value="Genomic_DNA"/>
</dbReference>
<comment type="caution">
    <text evidence="1">The sequence shown here is derived from an EMBL/GenBank/DDBJ whole genome shotgun (WGS) entry which is preliminary data.</text>
</comment>
<evidence type="ECO:0000313" key="2">
    <source>
        <dbReference type="Proteomes" id="UP000230557"/>
    </source>
</evidence>
<proteinExistence type="predicted"/>
<evidence type="ECO:0000313" key="1">
    <source>
        <dbReference type="EMBL" id="PIR97390.1"/>
    </source>
</evidence>
<organism evidence="1 2">
    <name type="scientific">Candidatus Doudnabacteria bacterium CG10_big_fil_rev_8_21_14_0_10_41_10</name>
    <dbReference type="NCBI Taxonomy" id="1974551"/>
    <lineage>
        <taxon>Bacteria</taxon>
        <taxon>Candidatus Doudnaibacteriota</taxon>
    </lineage>
</organism>
<gene>
    <name evidence="1" type="ORF">COT91_01635</name>
</gene>